<dbReference type="Proteomes" id="UP000192674">
    <property type="component" value="Unassembled WGS sequence"/>
</dbReference>
<reference evidence="6 7" key="1">
    <citation type="submission" date="2017-04" db="EMBL/GenBank/DDBJ databases">
        <authorList>
            <person name="Afonso C.L."/>
            <person name="Miller P.J."/>
            <person name="Scott M.A."/>
            <person name="Spackman E."/>
            <person name="Goraichik I."/>
            <person name="Dimitrov K.M."/>
            <person name="Suarez D.L."/>
            <person name="Swayne D.E."/>
        </authorList>
    </citation>
    <scope>NUCLEOTIDE SEQUENCE [LARGE SCALE GENOMIC DNA]</scope>
    <source>
        <strain evidence="6 7">DSM 43828</strain>
    </source>
</reference>
<dbReference type="SUPFAM" id="SSF55781">
    <property type="entry name" value="GAF domain-like"/>
    <property type="match status" value="1"/>
</dbReference>
<dbReference type="PANTHER" id="PTHR30136">
    <property type="entry name" value="HELIX-TURN-HELIX TRANSCRIPTIONAL REGULATOR, ICLR FAMILY"/>
    <property type="match status" value="1"/>
</dbReference>
<keyword evidence="7" id="KW-1185">Reference proteome</keyword>
<dbReference type="OrthoDB" id="7495200at2"/>
<keyword evidence="2" id="KW-0238">DNA-binding</keyword>
<dbReference type="Pfam" id="PF01614">
    <property type="entry name" value="IclR_C"/>
    <property type="match status" value="1"/>
</dbReference>
<dbReference type="InterPro" id="IPR005471">
    <property type="entry name" value="Tscrpt_reg_IclR_N"/>
</dbReference>
<dbReference type="PROSITE" id="PS51077">
    <property type="entry name" value="HTH_ICLR"/>
    <property type="match status" value="1"/>
</dbReference>
<dbReference type="SUPFAM" id="SSF46785">
    <property type="entry name" value="Winged helix' DNA-binding domain"/>
    <property type="match status" value="1"/>
</dbReference>
<dbReference type="Gene3D" id="3.30.450.40">
    <property type="match status" value="1"/>
</dbReference>
<dbReference type="InterPro" id="IPR050707">
    <property type="entry name" value="HTH_MetabolicPath_Reg"/>
</dbReference>
<dbReference type="Pfam" id="PF09339">
    <property type="entry name" value="HTH_IclR"/>
    <property type="match status" value="1"/>
</dbReference>
<dbReference type="GO" id="GO:0003677">
    <property type="term" value="F:DNA binding"/>
    <property type="evidence" value="ECO:0007669"/>
    <property type="project" value="UniProtKB-KW"/>
</dbReference>
<feature type="domain" description="HTH iclR-type" evidence="4">
    <location>
        <begin position="5"/>
        <end position="68"/>
    </location>
</feature>
<gene>
    <name evidence="6" type="ORF">SAMN05661093_00015</name>
</gene>
<dbReference type="InterPro" id="IPR014757">
    <property type="entry name" value="Tscrpt_reg_IclR_C"/>
</dbReference>
<keyword evidence="1" id="KW-0805">Transcription regulation</keyword>
<accession>A0A1Y5WT35</accession>
<dbReference type="EMBL" id="FWXV01000001">
    <property type="protein sequence ID" value="SMC47172.1"/>
    <property type="molecule type" value="Genomic_DNA"/>
</dbReference>
<dbReference type="GO" id="GO:0045892">
    <property type="term" value="P:negative regulation of DNA-templated transcription"/>
    <property type="evidence" value="ECO:0007669"/>
    <property type="project" value="TreeGrafter"/>
</dbReference>
<dbReference type="InterPro" id="IPR036388">
    <property type="entry name" value="WH-like_DNA-bd_sf"/>
</dbReference>
<protein>
    <submittedName>
        <fullName evidence="6">Transcriptional regulator, IclR family</fullName>
    </submittedName>
</protein>
<dbReference type="AlphaFoldDB" id="A0A1Y5WT35"/>
<evidence type="ECO:0000313" key="6">
    <source>
        <dbReference type="EMBL" id="SMC47172.1"/>
    </source>
</evidence>
<evidence type="ECO:0000256" key="1">
    <source>
        <dbReference type="ARBA" id="ARBA00023015"/>
    </source>
</evidence>
<sequence length="261" mass="28327">MASDVPAVASSVRILERLAAEWPHPVAPRDLVNDLGLNRSTCYNILATLQRAGWVTSTGERSGWMLGPKLLTLTGVTDSMAATVAQQEIDELARRIGFIVFLAEADGSSGYVVTAKAERQVGVRVTVGVGEDFTFSAPALMQAFHAWRPRAEVDDLVARFGLKQFTPHTVTDLDSLHEQLALTRKRGFSTSLQQYDMAQSGVAAPVFDRRGQVTRVVCSLAFFTELHEDNVQRIGALVSACADRITARTGGMKPPEVEDGP</sequence>
<dbReference type="RefSeq" id="WP_033391116.1">
    <property type="nucleotide sequence ID" value="NZ_FWXV01000001.1"/>
</dbReference>
<dbReference type="PANTHER" id="PTHR30136:SF35">
    <property type="entry name" value="HTH-TYPE TRANSCRIPTIONAL REGULATOR RV1719"/>
    <property type="match status" value="1"/>
</dbReference>
<evidence type="ECO:0000259" key="4">
    <source>
        <dbReference type="PROSITE" id="PS51077"/>
    </source>
</evidence>
<organism evidence="6 7">
    <name type="scientific">Kibdelosporangium aridum</name>
    <dbReference type="NCBI Taxonomy" id="2030"/>
    <lineage>
        <taxon>Bacteria</taxon>
        <taxon>Bacillati</taxon>
        <taxon>Actinomycetota</taxon>
        <taxon>Actinomycetes</taxon>
        <taxon>Pseudonocardiales</taxon>
        <taxon>Pseudonocardiaceae</taxon>
        <taxon>Kibdelosporangium</taxon>
    </lineage>
</organism>
<keyword evidence="3" id="KW-0804">Transcription</keyword>
<dbReference type="GO" id="GO:0003700">
    <property type="term" value="F:DNA-binding transcription factor activity"/>
    <property type="evidence" value="ECO:0007669"/>
    <property type="project" value="TreeGrafter"/>
</dbReference>
<evidence type="ECO:0000256" key="2">
    <source>
        <dbReference type="ARBA" id="ARBA00023125"/>
    </source>
</evidence>
<dbReference type="InterPro" id="IPR036390">
    <property type="entry name" value="WH_DNA-bd_sf"/>
</dbReference>
<dbReference type="PROSITE" id="PS51078">
    <property type="entry name" value="ICLR_ED"/>
    <property type="match status" value="1"/>
</dbReference>
<dbReference type="InterPro" id="IPR029016">
    <property type="entry name" value="GAF-like_dom_sf"/>
</dbReference>
<evidence type="ECO:0000256" key="3">
    <source>
        <dbReference type="ARBA" id="ARBA00023163"/>
    </source>
</evidence>
<proteinExistence type="predicted"/>
<evidence type="ECO:0000259" key="5">
    <source>
        <dbReference type="PROSITE" id="PS51078"/>
    </source>
</evidence>
<name>A0A1Y5WT35_KIBAR</name>
<dbReference type="SMART" id="SM00346">
    <property type="entry name" value="HTH_ICLR"/>
    <property type="match status" value="1"/>
</dbReference>
<evidence type="ECO:0000313" key="7">
    <source>
        <dbReference type="Proteomes" id="UP000192674"/>
    </source>
</evidence>
<feature type="domain" description="IclR-ED" evidence="5">
    <location>
        <begin position="69"/>
        <end position="251"/>
    </location>
</feature>
<dbReference type="Gene3D" id="1.10.10.10">
    <property type="entry name" value="Winged helix-like DNA-binding domain superfamily/Winged helix DNA-binding domain"/>
    <property type="match status" value="1"/>
</dbReference>